<dbReference type="Proteomes" id="UP000029858">
    <property type="component" value="Unassembled WGS sequence"/>
</dbReference>
<proteinExistence type="predicted"/>
<gene>
    <name evidence="3" type="ORF">IX56_01035</name>
</gene>
<dbReference type="Pfam" id="PF02469">
    <property type="entry name" value="Fasciclin"/>
    <property type="match status" value="1"/>
</dbReference>
<name>A0A099GLJ3_9RHOB</name>
<dbReference type="PROSITE" id="PS50213">
    <property type="entry name" value="FAS1"/>
    <property type="match status" value="1"/>
</dbReference>
<accession>A0A099GLJ3</accession>
<dbReference type="Gene3D" id="2.30.180.10">
    <property type="entry name" value="FAS1 domain"/>
    <property type="match status" value="1"/>
</dbReference>
<keyword evidence="1" id="KW-0732">Signal</keyword>
<comment type="caution">
    <text evidence="3">The sequence shown here is derived from an EMBL/GenBank/DDBJ whole genome shotgun (WGS) entry which is preliminary data.</text>
</comment>
<dbReference type="InterPro" id="IPR036378">
    <property type="entry name" value="FAS1_dom_sf"/>
</dbReference>
<evidence type="ECO:0000313" key="3">
    <source>
        <dbReference type="EMBL" id="KGJ23704.1"/>
    </source>
</evidence>
<reference evidence="3 4" key="2">
    <citation type="submission" date="2014-10" db="EMBL/GenBank/DDBJ databases">
        <title>Paracoccus sanguinis sp. nov., isolated from clinical specimens of New York State patients.</title>
        <authorList>
            <person name="Mingle L.A."/>
            <person name="Cole J.A."/>
            <person name="Lapierre P."/>
            <person name="Musser K.A."/>
        </authorList>
    </citation>
    <scope>NUCLEOTIDE SEQUENCE [LARGE SCALE GENOMIC DNA]</scope>
    <source>
        <strain evidence="3 4">5503</strain>
    </source>
</reference>
<organism evidence="3 4">
    <name type="scientific">Paracoccus sanguinis</name>
    <dbReference type="NCBI Taxonomy" id="1545044"/>
    <lineage>
        <taxon>Bacteria</taxon>
        <taxon>Pseudomonadati</taxon>
        <taxon>Pseudomonadota</taxon>
        <taxon>Alphaproteobacteria</taxon>
        <taxon>Rhodobacterales</taxon>
        <taxon>Paracoccaceae</taxon>
        <taxon>Paracoccus</taxon>
    </lineage>
</organism>
<feature type="chain" id="PRO_5001946207" description="FAS1 domain-containing protein" evidence="1">
    <location>
        <begin position="28"/>
        <end position="167"/>
    </location>
</feature>
<dbReference type="SMART" id="SM00554">
    <property type="entry name" value="FAS1"/>
    <property type="match status" value="1"/>
</dbReference>
<sequence length="167" mass="17589">MNGWKPLAVALVLAVAAGTGAPGPAAAQDRSVFDVLLSSPRYRNFVKLAQVSGMDVTLMSKDDITVLVPGDRALAAMGEGNLRALMQSPTAARRLVGCHVIGQELRAGDLYNRAVKKRAPVQVRTLGGCRLSITGKDGKLFVNGRSVVKTNIPASNGLVQELNGVLR</sequence>
<evidence type="ECO:0000259" key="2">
    <source>
        <dbReference type="PROSITE" id="PS50213"/>
    </source>
</evidence>
<evidence type="ECO:0000313" key="4">
    <source>
        <dbReference type="Proteomes" id="UP000029858"/>
    </source>
</evidence>
<dbReference type="EMBL" id="JRKQ01000002">
    <property type="protein sequence ID" value="KGJ23704.1"/>
    <property type="molecule type" value="Genomic_DNA"/>
</dbReference>
<dbReference type="RefSeq" id="WP_036706520.1">
    <property type="nucleotide sequence ID" value="NZ_JRKQ01000002.1"/>
</dbReference>
<dbReference type="InterPro" id="IPR000782">
    <property type="entry name" value="FAS1_domain"/>
</dbReference>
<evidence type="ECO:0000256" key="1">
    <source>
        <dbReference type="SAM" id="SignalP"/>
    </source>
</evidence>
<reference evidence="3 4" key="1">
    <citation type="submission" date="2014-09" db="EMBL/GenBank/DDBJ databases">
        <authorList>
            <person name="McGinnis J.M."/>
            <person name="Wolfgang W.J."/>
        </authorList>
    </citation>
    <scope>NUCLEOTIDE SEQUENCE [LARGE SCALE GENOMIC DNA]</scope>
    <source>
        <strain evidence="3 4">5503</strain>
    </source>
</reference>
<feature type="domain" description="FAS1" evidence="2">
    <location>
        <begin position="29"/>
        <end position="166"/>
    </location>
</feature>
<feature type="signal peptide" evidence="1">
    <location>
        <begin position="1"/>
        <end position="27"/>
    </location>
</feature>
<dbReference type="SUPFAM" id="SSF82153">
    <property type="entry name" value="FAS1 domain"/>
    <property type="match status" value="1"/>
</dbReference>
<dbReference type="AlphaFoldDB" id="A0A099GLJ3"/>
<protein>
    <recommendedName>
        <fullName evidence="2">FAS1 domain-containing protein</fullName>
    </recommendedName>
</protein>